<evidence type="ECO:0000313" key="7">
    <source>
        <dbReference type="Proteomes" id="UP000654075"/>
    </source>
</evidence>
<keyword evidence="4 5" id="KW-0472">Membrane</keyword>
<dbReference type="Proteomes" id="UP000654075">
    <property type="component" value="Unassembled WGS sequence"/>
</dbReference>
<comment type="subcellular location">
    <subcellularLocation>
        <location evidence="1">Membrane</location>
        <topology evidence="1">Multi-pass membrane protein</topology>
    </subcellularLocation>
</comment>
<gene>
    <name evidence="6" type="ORF">PGLA1383_LOCUS12473</name>
</gene>
<evidence type="ECO:0000313" key="6">
    <source>
        <dbReference type="EMBL" id="CAE8593889.1"/>
    </source>
</evidence>
<keyword evidence="3 5" id="KW-1133">Transmembrane helix</keyword>
<dbReference type="GO" id="GO:0006506">
    <property type="term" value="P:GPI anchor biosynthetic process"/>
    <property type="evidence" value="ECO:0007669"/>
    <property type="project" value="InterPro"/>
</dbReference>
<feature type="transmembrane region" description="Helical" evidence="5">
    <location>
        <begin position="157"/>
        <end position="176"/>
    </location>
</feature>
<feature type="transmembrane region" description="Helical" evidence="5">
    <location>
        <begin position="125"/>
        <end position="145"/>
    </location>
</feature>
<sequence>MALAPSFTSVDADGKRLRFVAEYRAVVMATTCVGILAVDFASIFPRSNAKTEEFGYSGMDLGTGCILCATAVCSKQARGTVSGSRPAALAKRLFSLWPVLAIGLSRLALLRGIDYHVPTSEYGVHWNFFFTITVVALVSTALDLGPMASLIAGVATLSGYQLFLSSLGGAHFILHAPRVDLFSANREGALSCAGFLSLHWLSVALGSLLRPGMRPAAQTTALLLLAALVSAAATALMESMGLRVSRRMCNLPYVTFAISVNAWVLALLAFLDLWAGRPRARMSLTLGGIQDSMLAAFLAANIFTGAVNVSLQPLLVPFWPALAIMALYCLCWSVPFAVLNSCGRDLKFW</sequence>
<evidence type="ECO:0000256" key="4">
    <source>
        <dbReference type="ARBA" id="ARBA00023136"/>
    </source>
</evidence>
<proteinExistence type="predicted"/>
<dbReference type="OrthoDB" id="15270at2759"/>
<feature type="transmembrane region" description="Helical" evidence="5">
    <location>
        <begin position="94"/>
        <end position="113"/>
    </location>
</feature>
<comment type="caution">
    <text evidence="6">The sequence shown here is derived from an EMBL/GenBank/DDBJ whole genome shotgun (WGS) entry which is preliminary data.</text>
</comment>
<feature type="transmembrane region" description="Helical" evidence="5">
    <location>
        <begin position="25"/>
        <end position="44"/>
    </location>
</feature>
<dbReference type="GO" id="GO:0005783">
    <property type="term" value="C:endoplasmic reticulum"/>
    <property type="evidence" value="ECO:0007669"/>
    <property type="project" value="TreeGrafter"/>
</dbReference>
<organism evidence="6 7">
    <name type="scientific">Polarella glacialis</name>
    <name type="common">Dinoflagellate</name>
    <dbReference type="NCBI Taxonomy" id="89957"/>
    <lineage>
        <taxon>Eukaryota</taxon>
        <taxon>Sar</taxon>
        <taxon>Alveolata</taxon>
        <taxon>Dinophyceae</taxon>
        <taxon>Suessiales</taxon>
        <taxon>Suessiaceae</taxon>
        <taxon>Polarella</taxon>
    </lineage>
</organism>
<dbReference type="AlphaFoldDB" id="A0A813E4W7"/>
<feature type="transmembrane region" description="Helical" evidence="5">
    <location>
        <begin position="292"/>
        <end position="311"/>
    </location>
</feature>
<dbReference type="PANTHER" id="PTHR20661">
    <property type="entry name" value="PHOSPHATIDYLINOSITOL-GLYCAN BIOSYNTHESIS CLASS W PROTEIN"/>
    <property type="match status" value="1"/>
</dbReference>
<feature type="transmembrane region" description="Helical" evidence="5">
    <location>
        <begin position="253"/>
        <end position="271"/>
    </location>
</feature>
<keyword evidence="2 5" id="KW-0812">Transmembrane</keyword>
<name>A0A813E4W7_POLGL</name>
<reference evidence="6" key="1">
    <citation type="submission" date="2021-02" db="EMBL/GenBank/DDBJ databases">
        <authorList>
            <person name="Dougan E. K."/>
            <person name="Rhodes N."/>
            <person name="Thang M."/>
            <person name="Chan C."/>
        </authorList>
    </citation>
    <scope>NUCLEOTIDE SEQUENCE</scope>
</reference>
<evidence type="ECO:0000256" key="2">
    <source>
        <dbReference type="ARBA" id="ARBA00022692"/>
    </source>
</evidence>
<dbReference type="InterPro" id="IPR009447">
    <property type="entry name" value="PIGW/GWT1"/>
</dbReference>
<accession>A0A813E4W7</accession>
<evidence type="ECO:0000256" key="5">
    <source>
        <dbReference type="SAM" id="Phobius"/>
    </source>
</evidence>
<feature type="transmembrane region" description="Helical" evidence="5">
    <location>
        <begin position="317"/>
        <end position="339"/>
    </location>
</feature>
<dbReference type="GO" id="GO:0072659">
    <property type="term" value="P:protein localization to plasma membrane"/>
    <property type="evidence" value="ECO:0007669"/>
    <property type="project" value="TreeGrafter"/>
</dbReference>
<evidence type="ECO:0008006" key="8">
    <source>
        <dbReference type="Google" id="ProtNLM"/>
    </source>
</evidence>
<dbReference type="OMA" id="GLYVMQP"/>
<dbReference type="Pfam" id="PF06423">
    <property type="entry name" value="GWT1"/>
    <property type="match status" value="1"/>
</dbReference>
<protein>
    <recommendedName>
        <fullName evidence="8">GPI-anchored wall transfer protein 1</fullName>
    </recommendedName>
</protein>
<feature type="transmembrane region" description="Helical" evidence="5">
    <location>
        <begin position="221"/>
        <end position="241"/>
    </location>
</feature>
<dbReference type="GO" id="GO:0016020">
    <property type="term" value="C:membrane"/>
    <property type="evidence" value="ECO:0007669"/>
    <property type="project" value="UniProtKB-SubCell"/>
</dbReference>
<dbReference type="EMBL" id="CAJNNV010006648">
    <property type="protein sequence ID" value="CAE8593889.1"/>
    <property type="molecule type" value="Genomic_DNA"/>
</dbReference>
<evidence type="ECO:0000256" key="1">
    <source>
        <dbReference type="ARBA" id="ARBA00004141"/>
    </source>
</evidence>
<keyword evidence="7" id="KW-1185">Reference proteome</keyword>
<evidence type="ECO:0000256" key="3">
    <source>
        <dbReference type="ARBA" id="ARBA00022989"/>
    </source>
</evidence>
<dbReference type="GO" id="GO:0032216">
    <property type="term" value="F:glucosaminyl-phosphatidylinositol O-acyltransferase activity"/>
    <property type="evidence" value="ECO:0007669"/>
    <property type="project" value="TreeGrafter"/>
</dbReference>
<dbReference type="PANTHER" id="PTHR20661:SF0">
    <property type="entry name" value="PHOSPHATIDYLINOSITOL-GLYCAN BIOSYNTHESIS CLASS W PROTEIN"/>
    <property type="match status" value="1"/>
</dbReference>